<dbReference type="AlphaFoldDB" id="A0A811QD92"/>
<organism evidence="2 3">
    <name type="scientific">Miscanthus lutarioriparius</name>
    <dbReference type="NCBI Taxonomy" id="422564"/>
    <lineage>
        <taxon>Eukaryota</taxon>
        <taxon>Viridiplantae</taxon>
        <taxon>Streptophyta</taxon>
        <taxon>Embryophyta</taxon>
        <taxon>Tracheophyta</taxon>
        <taxon>Spermatophyta</taxon>
        <taxon>Magnoliopsida</taxon>
        <taxon>Liliopsida</taxon>
        <taxon>Poales</taxon>
        <taxon>Poaceae</taxon>
        <taxon>PACMAD clade</taxon>
        <taxon>Panicoideae</taxon>
        <taxon>Andropogonodae</taxon>
        <taxon>Andropogoneae</taxon>
        <taxon>Saccharinae</taxon>
        <taxon>Miscanthus</taxon>
    </lineage>
</organism>
<evidence type="ECO:0000313" key="3">
    <source>
        <dbReference type="Proteomes" id="UP000604825"/>
    </source>
</evidence>
<sequence length="102" mass="10457">MRAAVVHPPRAPSSSTLRAPSSSTLPRAPWLKVHQISSPEKNASTLAGVAVDGQDGGGIESGQERSLELDGRRTGISVDGQDGGGIKSGPGRSLDGRRTTSL</sequence>
<feature type="compositionally biased region" description="Low complexity" evidence="1">
    <location>
        <begin position="12"/>
        <end position="26"/>
    </location>
</feature>
<feature type="region of interest" description="Disordered" evidence="1">
    <location>
        <begin position="39"/>
        <end position="102"/>
    </location>
</feature>
<gene>
    <name evidence="2" type="ORF">NCGR_LOCUS37595</name>
</gene>
<dbReference type="EMBL" id="CAJGYO010000009">
    <property type="protein sequence ID" value="CAD6253983.1"/>
    <property type="molecule type" value="Genomic_DNA"/>
</dbReference>
<name>A0A811QD92_9POAL</name>
<evidence type="ECO:0000256" key="1">
    <source>
        <dbReference type="SAM" id="MobiDB-lite"/>
    </source>
</evidence>
<reference evidence="2" key="1">
    <citation type="submission" date="2020-10" db="EMBL/GenBank/DDBJ databases">
        <authorList>
            <person name="Han B."/>
            <person name="Lu T."/>
            <person name="Zhao Q."/>
            <person name="Huang X."/>
            <person name="Zhao Y."/>
        </authorList>
    </citation>
    <scope>NUCLEOTIDE SEQUENCE</scope>
</reference>
<protein>
    <submittedName>
        <fullName evidence="2">Uncharacterized protein</fullName>
    </submittedName>
</protein>
<comment type="caution">
    <text evidence="2">The sequence shown here is derived from an EMBL/GenBank/DDBJ whole genome shotgun (WGS) entry which is preliminary data.</text>
</comment>
<dbReference type="Proteomes" id="UP000604825">
    <property type="component" value="Unassembled WGS sequence"/>
</dbReference>
<evidence type="ECO:0000313" key="2">
    <source>
        <dbReference type="EMBL" id="CAD6253983.1"/>
    </source>
</evidence>
<feature type="region of interest" description="Disordered" evidence="1">
    <location>
        <begin position="1"/>
        <end position="26"/>
    </location>
</feature>
<keyword evidence="3" id="KW-1185">Reference proteome</keyword>
<accession>A0A811QD92</accession>
<feature type="compositionally biased region" description="Basic and acidic residues" evidence="1">
    <location>
        <begin position="62"/>
        <end position="73"/>
    </location>
</feature>
<proteinExistence type="predicted"/>